<dbReference type="InterPro" id="IPR000620">
    <property type="entry name" value="EamA_dom"/>
</dbReference>
<proteinExistence type="predicted"/>
<feature type="transmembrane region" description="Helical" evidence="5">
    <location>
        <begin position="187"/>
        <end position="206"/>
    </location>
</feature>
<feature type="domain" description="EamA" evidence="6">
    <location>
        <begin position="158"/>
        <end position="288"/>
    </location>
</feature>
<dbReference type="Pfam" id="PF00892">
    <property type="entry name" value="EamA"/>
    <property type="match status" value="2"/>
</dbReference>
<keyword evidence="8" id="KW-1185">Reference proteome</keyword>
<dbReference type="SUPFAM" id="SSF103481">
    <property type="entry name" value="Multidrug resistance efflux transporter EmrE"/>
    <property type="match status" value="2"/>
</dbReference>
<comment type="subcellular location">
    <subcellularLocation>
        <location evidence="1">Membrane</location>
        <topology evidence="1">Multi-pass membrane protein</topology>
    </subcellularLocation>
</comment>
<dbReference type="STRING" id="441119.SAMN04488047_101160"/>
<accession>A0A1I5KK62</accession>
<feature type="transmembrane region" description="Helical" evidence="5">
    <location>
        <begin position="273"/>
        <end position="294"/>
    </location>
</feature>
<evidence type="ECO:0000256" key="2">
    <source>
        <dbReference type="ARBA" id="ARBA00022692"/>
    </source>
</evidence>
<evidence type="ECO:0000256" key="3">
    <source>
        <dbReference type="ARBA" id="ARBA00022989"/>
    </source>
</evidence>
<feature type="transmembrane region" description="Helical" evidence="5">
    <location>
        <begin position="130"/>
        <end position="151"/>
    </location>
</feature>
<dbReference type="InterPro" id="IPR037185">
    <property type="entry name" value="EmrE-like"/>
</dbReference>
<gene>
    <name evidence="7" type="ORF">SAMN04488047_101160</name>
</gene>
<evidence type="ECO:0000256" key="1">
    <source>
        <dbReference type="ARBA" id="ARBA00004141"/>
    </source>
</evidence>
<feature type="transmembrane region" description="Helical" evidence="5">
    <location>
        <begin position="157"/>
        <end position="175"/>
    </location>
</feature>
<evidence type="ECO:0000313" key="7">
    <source>
        <dbReference type="EMBL" id="SFO85362.1"/>
    </source>
</evidence>
<keyword evidence="2 5" id="KW-0812">Transmembrane</keyword>
<feature type="transmembrane region" description="Helical" evidence="5">
    <location>
        <begin position="218"/>
        <end position="239"/>
    </location>
</feature>
<evidence type="ECO:0000259" key="6">
    <source>
        <dbReference type="Pfam" id="PF00892"/>
    </source>
</evidence>
<organism evidence="7 8">
    <name type="scientific">Tranquillimonas alkanivorans</name>
    <dbReference type="NCBI Taxonomy" id="441119"/>
    <lineage>
        <taxon>Bacteria</taxon>
        <taxon>Pseudomonadati</taxon>
        <taxon>Pseudomonadota</taxon>
        <taxon>Alphaproteobacteria</taxon>
        <taxon>Rhodobacterales</taxon>
        <taxon>Roseobacteraceae</taxon>
        <taxon>Tranquillimonas</taxon>
    </lineage>
</organism>
<feature type="transmembrane region" description="Helical" evidence="5">
    <location>
        <begin position="37"/>
        <end position="57"/>
    </location>
</feature>
<dbReference type="AlphaFoldDB" id="A0A1I5KK62"/>
<evidence type="ECO:0000256" key="4">
    <source>
        <dbReference type="ARBA" id="ARBA00023136"/>
    </source>
</evidence>
<evidence type="ECO:0000256" key="5">
    <source>
        <dbReference type="SAM" id="Phobius"/>
    </source>
</evidence>
<dbReference type="EMBL" id="FOXA01000001">
    <property type="protein sequence ID" value="SFO85362.1"/>
    <property type="molecule type" value="Genomic_DNA"/>
</dbReference>
<feature type="transmembrane region" description="Helical" evidence="5">
    <location>
        <begin position="69"/>
        <end position="92"/>
    </location>
</feature>
<reference evidence="7 8" key="1">
    <citation type="submission" date="2016-10" db="EMBL/GenBank/DDBJ databases">
        <authorList>
            <person name="de Groot N.N."/>
        </authorList>
    </citation>
    <scope>NUCLEOTIDE SEQUENCE [LARGE SCALE GENOMIC DNA]</scope>
    <source>
        <strain evidence="7 8">DSM 19547</strain>
    </source>
</reference>
<feature type="transmembrane region" description="Helical" evidence="5">
    <location>
        <begin position="246"/>
        <end position="267"/>
    </location>
</feature>
<sequence>MTSQPTLANWLTILALGVIWGGTFAVVSLALTGYGPLTVAAARTTLGAAALLVLMRAMGRPWPEGGRRLWLHVAAIGTLSTAVPFFLLSWGLQFVPSAFGGLAMAALPLFVLPMAHFFSDEPLSLRRAAGVVTGFAGALVLLGPGVLQVSGADLGPLGRLACLAAAVSYACASVLTRRCPPVDPIVLSALTLMVGAAVLIPVMLLVEGVPGWSGATPGLAILFLGLVPTAMAVLLRIMVIRSAGSVFMTLVNYQVPVWSMVIGWAALGEDLPWRFFAALALILAGLVVSQWGALGRLFGPWR</sequence>
<dbReference type="GO" id="GO:0016020">
    <property type="term" value="C:membrane"/>
    <property type="evidence" value="ECO:0007669"/>
    <property type="project" value="UniProtKB-SubCell"/>
</dbReference>
<dbReference type="OrthoDB" id="9810556at2"/>
<dbReference type="PANTHER" id="PTHR32322:SF9">
    <property type="entry name" value="AMINO-ACID METABOLITE EFFLUX PUMP-RELATED"/>
    <property type="match status" value="1"/>
</dbReference>
<dbReference type="Proteomes" id="UP000199356">
    <property type="component" value="Unassembled WGS sequence"/>
</dbReference>
<dbReference type="InterPro" id="IPR050638">
    <property type="entry name" value="AA-Vitamin_Transporters"/>
</dbReference>
<feature type="domain" description="EamA" evidence="6">
    <location>
        <begin position="11"/>
        <end position="142"/>
    </location>
</feature>
<feature type="transmembrane region" description="Helical" evidence="5">
    <location>
        <begin position="7"/>
        <end position="31"/>
    </location>
</feature>
<dbReference type="RefSeq" id="WP_093416415.1">
    <property type="nucleotide sequence ID" value="NZ_FOXA01000001.1"/>
</dbReference>
<dbReference type="PANTHER" id="PTHR32322">
    <property type="entry name" value="INNER MEMBRANE TRANSPORTER"/>
    <property type="match status" value="1"/>
</dbReference>
<evidence type="ECO:0000313" key="8">
    <source>
        <dbReference type="Proteomes" id="UP000199356"/>
    </source>
</evidence>
<name>A0A1I5KK62_9RHOB</name>
<keyword evidence="4 5" id="KW-0472">Membrane</keyword>
<protein>
    <submittedName>
        <fullName evidence="7">EamA-like transporter family protein</fullName>
    </submittedName>
</protein>
<feature type="transmembrane region" description="Helical" evidence="5">
    <location>
        <begin position="98"/>
        <end position="118"/>
    </location>
</feature>
<keyword evidence="3 5" id="KW-1133">Transmembrane helix</keyword>